<dbReference type="RefSeq" id="WP_257597080.1">
    <property type="nucleotide sequence ID" value="NZ_JANKHH010000008.1"/>
</dbReference>
<comment type="caution">
    <text evidence="2">The sequence shown here is derived from an EMBL/GenBank/DDBJ whole genome shotgun (WGS) entry which is preliminary data.</text>
</comment>
<dbReference type="Pfam" id="PF14352">
    <property type="entry name" value="DUF4402"/>
    <property type="match status" value="1"/>
</dbReference>
<evidence type="ECO:0000313" key="3">
    <source>
        <dbReference type="Proteomes" id="UP001206067"/>
    </source>
</evidence>
<proteinExistence type="predicted"/>
<accession>A0ABT1XU47</accession>
<keyword evidence="3" id="KW-1185">Reference proteome</keyword>
<evidence type="ECO:0000256" key="1">
    <source>
        <dbReference type="SAM" id="SignalP"/>
    </source>
</evidence>
<dbReference type="EMBL" id="JANKHH010000008">
    <property type="protein sequence ID" value="MCR2835188.1"/>
    <property type="molecule type" value="Genomic_DNA"/>
</dbReference>
<name>A0ABT1XU47_9SPHN</name>
<gene>
    <name evidence="2" type="ORF">NSO95_14660</name>
</gene>
<evidence type="ECO:0000313" key="2">
    <source>
        <dbReference type="EMBL" id="MCR2835188.1"/>
    </source>
</evidence>
<sequence length="164" mass="15756">MKKIVLAAFVAAIATPALAAPGDTDSATGSASATIVAPITVDHVSGAELAFGTITAGNGGTVTVDLAGTVTDNGDDAVVLTGSVTSADAFTLTGDANRAITVDVGDGVLTGPGTDMAFVTTDNAPTSINGSGTGSFSVGGTLTVGDTQTPGSYTGSYTVTASYD</sequence>
<dbReference type="InterPro" id="IPR025514">
    <property type="entry name" value="DUF4402"/>
</dbReference>
<feature type="signal peptide" evidence="1">
    <location>
        <begin position="1"/>
        <end position="19"/>
    </location>
</feature>
<organism evidence="2 3">
    <name type="scientific">Parerythrobacter lacustris</name>
    <dbReference type="NCBI Taxonomy" id="2969984"/>
    <lineage>
        <taxon>Bacteria</taxon>
        <taxon>Pseudomonadati</taxon>
        <taxon>Pseudomonadota</taxon>
        <taxon>Alphaproteobacteria</taxon>
        <taxon>Sphingomonadales</taxon>
        <taxon>Erythrobacteraceae</taxon>
        <taxon>Parerythrobacter</taxon>
    </lineage>
</organism>
<protein>
    <submittedName>
        <fullName evidence="2">DUF4402 domain-containing protein</fullName>
    </submittedName>
</protein>
<keyword evidence="1" id="KW-0732">Signal</keyword>
<feature type="chain" id="PRO_5045799323" evidence="1">
    <location>
        <begin position="20"/>
        <end position="164"/>
    </location>
</feature>
<reference evidence="2 3" key="1">
    <citation type="submission" date="2022-08" db="EMBL/GenBank/DDBJ databases">
        <title>Polyphasic taxonomy analysis of Qipengyuania sp.RS5-5.</title>
        <authorList>
            <person name="Xamxidin M."/>
            <person name="Wu M."/>
        </authorList>
    </citation>
    <scope>NUCLEOTIDE SEQUENCE [LARGE SCALE GENOMIC DNA]</scope>
    <source>
        <strain evidence="2 3">RS5-5</strain>
    </source>
</reference>
<dbReference type="Proteomes" id="UP001206067">
    <property type="component" value="Unassembled WGS sequence"/>
</dbReference>